<dbReference type="RefSeq" id="WP_265682840.1">
    <property type="nucleotide sequence ID" value="NZ_CAAAIV010000084.1"/>
</dbReference>
<evidence type="ECO:0000313" key="1">
    <source>
        <dbReference type="EMBL" id="SIQ61047.1"/>
    </source>
</evidence>
<dbReference type="AlphaFoldDB" id="A0A377GMB3"/>
<sequence length="43" mass="5085">MTKKIFWQDPYLTEFETTLNTVNGNQVTVFMSFLEARNVIMEP</sequence>
<protein>
    <submittedName>
        <fullName evidence="2">Uncharacterized protein</fullName>
    </submittedName>
</protein>
<name>A0A377GMB3_9GAMM</name>
<organism evidence="2 4">
    <name type="scientific">Fluoribacter gormanii</name>
    <dbReference type="NCBI Taxonomy" id="464"/>
    <lineage>
        <taxon>Bacteria</taxon>
        <taxon>Pseudomonadati</taxon>
        <taxon>Pseudomonadota</taxon>
        <taxon>Gammaproteobacteria</taxon>
        <taxon>Legionellales</taxon>
        <taxon>Legionellaceae</taxon>
        <taxon>Fluoribacter</taxon>
    </lineage>
</organism>
<reference evidence="1 3" key="1">
    <citation type="submission" date="2017-01" db="EMBL/GenBank/DDBJ databases">
        <authorList>
            <person name="Varghese N."/>
            <person name="Submissions S."/>
        </authorList>
    </citation>
    <scope>NUCLEOTIDE SEQUENCE [LARGE SCALE GENOMIC DNA]</scope>
    <source>
        <strain evidence="1 3">ATCC 33342</strain>
    </source>
</reference>
<dbReference type="Proteomes" id="UP000186808">
    <property type="component" value="Unassembled WGS sequence"/>
</dbReference>
<dbReference type="EMBL" id="FTNL01000002">
    <property type="protein sequence ID" value="SIQ61047.1"/>
    <property type="molecule type" value="Genomic_DNA"/>
</dbReference>
<keyword evidence="3" id="KW-1185">Reference proteome</keyword>
<evidence type="ECO:0000313" key="3">
    <source>
        <dbReference type="Proteomes" id="UP000186808"/>
    </source>
</evidence>
<proteinExistence type="predicted"/>
<evidence type="ECO:0000313" key="4">
    <source>
        <dbReference type="Proteomes" id="UP000254374"/>
    </source>
</evidence>
<reference evidence="2 4" key="2">
    <citation type="submission" date="2018-06" db="EMBL/GenBank/DDBJ databases">
        <authorList>
            <consortium name="Pathogen Informatics"/>
            <person name="Doyle S."/>
        </authorList>
    </citation>
    <scope>NUCLEOTIDE SEQUENCE [LARGE SCALE GENOMIC DNA]</scope>
    <source>
        <strain evidence="2 4">NCTC11401</strain>
    </source>
</reference>
<evidence type="ECO:0000313" key="2">
    <source>
        <dbReference type="EMBL" id="STO25931.1"/>
    </source>
</evidence>
<dbReference type="EMBL" id="UGGV01000001">
    <property type="protein sequence ID" value="STO25931.1"/>
    <property type="molecule type" value="Genomic_DNA"/>
</dbReference>
<accession>A0A377GMB3</accession>
<gene>
    <name evidence="2" type="ORF">NCTC11401_02773</name>
    <name evidence="1" type="ORF">SAMN05421777_10234</name>
</gene>
<dbReference type="Proteomes" id="UP000254374">
    <property type="component" value="Unassembled WGS sequence"/>
</dbReference>